<evidence type="ECO:0000313" key="2">
    <source>
        <dbReference type="EMBL" id="CAB4989141.1"/>
    </source>
</evidence>
<reference evidence="2" key="1">
    <citation type="submission" date="2020-05" db="EMBL/GenBank/DDBJ databases">
        <authorList>
            <person name="Chiriac C."/>
            <person name="Salcher M."/>
            <person name="Ghai R."/>
            <person name="Kavagutti S V."/>
        </authorList>
    </citation>
    <scope>NUCLEOTIDE SEQUENCE</scope>
</reference>
<sequence length="62" mass="6639">MSIENFAPSDSRFGFPGRPALTEPDPSISECFVGSANKSKIFSGEAFITSCAETDLLAIPKR</sequence>
<proteinExistence type="predicted"/>
<evidence type="ECO:0000256" key="1">
    <source>
        <dbReference type="SAM" id="MobiDB-lite"/>
    </source>
</evidence>
<protein>
    <submittedName>
        <fullName evidence="2">Unannotated protein</fullName>
    </submittedName>
</protein>
<accession>A0A6J7N6U1</accession>
<dbReference type="AlphaFoldDB" id="A0A6J7N6U1"/>
<organism evidence="2">
    <name type="scientific">freshwater metagenome</name>
    <dbReference type="NCBI Taxonomy" id="449393"/>
    <lineage>
        <taxon>unclassified sequences</taxon>
        <taxon>metagenomes</taxon>
        <taxon>ecological metagenomes</taxon>
    </lineage>
</organism>
<dbReference type="EMBL" id="CAFBOF010000065">
    <property type="protein sequence ID" value="CAB4989141.1"/>
    <property type="molecule type" value="Genomic_DNA"/>
</dbReference>
<name>A0A6J7N6U1_9ZZZZ</name>
<gene>
    <name evidence="2" type="ORF">UFOPK3897_01631</name>
</gene>
<feature type="region of interest" description="Disordered" evidence="1">
    <location>
        <begin position="1"/>
        <end position="24"/>
    </location>
</feature>